<dbReference type="PANTHER" id="PTHR11206">
    <property type="entry name" value="MULTIDRUG RESISTANCE PROTEIN"/>
    <property type="match status" value="1"/>
</dbReference>
<dbReference type="GO" id="GO:0016020">
    <property type="term" value="C:membrane"/>
    <property type="evidence" value="ECO:0007669"/>
    <property type="project" value="UniProtKB-SubCell"/>
</dbReference>
<keyword evidence="3 6" id="KW-0812">Transmembrane</keyword>
<dbReference type="GO" id="GO:0015297">
    <property type="term" value="F:antiporter activity"/>
    <property type="evidence" value="ECO:0007669"/>
    <property type="project" value="InterPro"/>
</dbReference>
<feature type="transmembrane region" description="Helical" evidence="6">
    <location>
        <begin position="371"/>
        <end position="392"/>
    </location>
</feature>
<protein>
    <recommendedName>
        <fullName evidence="6">Protein DETOXIFICATION</fullName>
    </recommendedName>
    <alternativeName>
        <fullName evidence="6">Multidrug and toxic compound extrusion protein</fullName>
    </alternativeName>
</protein>
<dbReference type="InterPro" id="IPR002528">
    <property type="entry name" value="MATE_fam"/>
</dbReference>
<dbReference type="Pfam" id="PF01554">
    <property type="entry name" value="MatE"/>
    <property type="match status" value="2"/>
</dbReference>
<feature type="transmembrane region" description="Helical" evidence="6">
    <location>
        <begin position="178"/>
        <end position="201"/>
    </location>
</feature>
<feature type="transmembrane region" description="Helical" evidence="6">
    <location>
        <begin position="40"/>
        <end position="62"/>
    </location>
</feature>
<evidence type="ECO:0000256" key="3">
    <source>
        <dbReference type="ARBA" id="ARBA00022692"/>
    </source>
</evidence>
<feature type="transmembrane region" description="Helical" evidence="6">
    <location>
        <begin position="434"/>
        <end position="457"/>
    </location>
</feature>
<comment type="similarity">
    <text evidence="2 6">Belongs to the multi antimicrobial extrusion (MATE) (TC 2.A.66.1) family.</text>
</comment>
<dbReference type="OrthoDB" id="2126698at2759"/>
<feature type="transmembrane region" description="Helical" evidence="6">
    <location>
        <begin position="74"/>
        <end position="95"/>
    </location>
</feature>
<feature type="transmembrane region" description="Helical" evidence="6">
    <location>
        <begin position="253"/>
        <end position="271"/>
    </location>
</feature>
<feature type="transmembrane region" description="Helical" evidence="6">
    <location>
        <begin position="404"/>
        <end position="428"/>
    </location>
</feature>
<dbReference type="NCBIfam" id="TIGR00797">
    <property type="entry name" value="matE"/>
    <property type="match status" value="1"/>
</dbReference>
<comment type="subcellular location">
    <subcellularLocation>
        <location evidence="1">Membrane</location>
        <topology evidence="1">Multi-pass membrane protein</topology>
    </subcellularLocation>
</comment>
<dbReference type="CDD" id="cd13132">
    <property type="entry name" value="MATE_eukaryotic"/>
    <property type="match status" value="1"/>
</dbReference>
<feature type="transmembrane region" description="Helical" evidence="6">
    <location>
        <begin position="331"/>
        <end position="351"/>
    </location>
</feature>
<evidence type="ECO:0000256" key="6">
    <source>
        <dbReference type="RuleBase" id="RU004914"/>
    </source>
</evidence>
<gene>
    <name evidence="7" type="ORF">SETIT_5G156500v2</name>
</gene>
<dbReference type="EMBL" id="CM003532">
    <property type="protein sequence ID" value="RCV25312.1"/>
    <property type="molecule type" value="Genomic_DNA"/>
</dbReference>
<proteinExistence type="inferred from homology"/>
<evidence type="ECO:0000313" key="7">
    <source>
        <dbReference type="EMBL" id="RCV25313.1"/>
    </source>
</evidence>
<feature type="transmembrane region" description="Helical" evidence="6">
    <location>
        <begin position="116"/>
        <end position="139"/>
    </location>
</feature>
<feature type="transmembrane region" description="Helical" evidence="6">
    <location>
        <begin position="145"/>
        <end position="166"/>
    </location>
</feature>
<evidence type="ECO:0000256" key="4">
    <source>
        <dbReference type="ARBA" id="ARBA00022989"/>
    </source>
</evidence>
<feature type="transmembrane region" description="Helical" evidence="6">
    <location>
        <begin position="213"/>
        <end position="232"/>
    </location>
</feature>
<reference evidence="7" key="1">
    <citation type="journal article" date="2012" name="Nat. Biotechnol.">
        <title>Reference genome sequence of the model plant Setaria.</title>
        <authorList>
            <person name="Bennetzen J.L."/>
            <person name="Schmutz J."/>
            <person name="Wang H."/>
            <person name="Percifield R."/>
            <person name="Hawkins J."/>
            <person name="Pontaroli A.C."/>
            <person name="Estep M."/>
            <person name="Feng L."/>
            <person name="Vaughn J.N."/>
            <person name="Grimwood J."/>
            <person name="Jenkins J."/>
            <person name="Barry K."/>
            <person name="Lindquist E."/>
            <person name="Hellsten U."/>
            <person name="Deshpande S."/>
            <person name="Wang X."/>
            <person name="Wu X."/>
            <person name="Mitros T."/>
            <person name="Triplett J."/>
            <person name="Yang X."/>
            <person name="Ye C.Y."/>
            <person name="Mauro-Herrera M."/>
            <person name="Wang L."/>
            <person name="Li P."/>
            <person name="Sharma M."/>
            <person name="Sharma R."/>
            <person name="Ronald P.C."/>
            <person name="Panaud O."/>
            <person name="Kellogg E.A."/>
            <person name="Brutnell T.P."/>
            <person name="Doust A.N."/>
            <person name="Tuskan G.A."/>
            <person name="Rokhsar D."/>
            <person name="Devos K.M."/>
        </authorList>
    </citation>
    <scope>NUCLEOTIDE SEQUENCE [LARGE SCALE GENOMIC DNA]</scope>
    <source>
        <strain evidence="7">Yugu1</strain>
    </source>
</reference>
<sequence length="478" mass="50634">MDHMQGTAVREPLLPAADEWCRQGLAAAEAKRLVRLAGPMIANCLLQNIINILSLMFVGHLGELPLAGASLANSVASVTGFSIITGMATALDTLCGQAFGARQHNLLGVYKQRAMVVLGLTCVPIAVVWAHAGQILVLLGQDPLIAAEAGAYARWLIPSLAVSVPLQCHVRFLQAQSLVLPVTASSGAAALCHLAVCWALVFKAGMGAKGAALSNAISYAVNLAMLALYVRLSSACKDTWNGFSMEGFKDLRKFADLAVPSAMMICLEWWAFETLVLLSGLLPNPQLETSVLSICLNTGILLFMIPLGLGSSVSTRVSNELGAGQPQAAKLVTRVVVYIALFSGFVLTLAMTLLRHVWGYMYSNEQEVVAYIARMLPVLGISFFIDGLHGSLSGVLTGCGKQKIGAAVNLGAFYLAGIPMAVLLAFVFHLNGMGLWLGIVCGSLTKVLLFASVTWSIDWSKEATKAKDRVFGSSLPVA</sequence>
<dbReference type="AlphaFoldDB" id="A0A368R597"/>
<reference evidence="7" key="2">
    <citation type="submission" date="2015-07" db="EMBL/GenBank/DDBJ databases">
        <authorList>
            <person name="Noorani M."/>
        </authorList>
    </citation>
    <scope>NUCLEOTIDE SEQUENCE</scope>
    <source>
        <strain evidence="7">Yugu1</strain>
    </source>
</reference>
<name>A0A368R597_SETIT</name>
<dbReference type="GO" id="GO:0042910">
    <property type="term" value="F:xenobiotic transmembrane transporter activity"/>
    <property type="evidence" value="ECO:0007669"/>
    <property type="project" value="InterPro"/>
</dbReference>
<evidence type="ECO:0000256" key="2">
    <source>
        <dbReference type="ARBA" id="ARBA00010199"/>
    </source>
</evidence>
<dbReference type="EMBL" id="CM003532">
    <property type="protein sequence ID" value="RCV25313.1"/>
    <property type="molecule type" value="Genomic_DNA"/>
</dbReference>
<keyword evidence="5 6" id="KW-0472">Membrane</keyword>
<evidence type="ECO:0000256" key="1">
    <source>
        <dbReference type="ARBA" id="ARBA00004141"/>
    </source>
</evidence>
<dbReference type="InterPro" id="IPR045069">
    <property type="entry name" value="MATE_euk"/>
</dbReference>
<evidence type="ECO:0000256" key="5">
    <source>
        <dbReference type="ARBA" id="ARBA00023136"/>
    </source>
</evidence>
<feature type="transmembrane region" description="Helical" evidence="6">
    <location>
        <begin position="291"/>
        <end position="310"/>
    </location>
</feature>
<keyword evidence="4 6" id="KW-1133">Transmembrane helix</keyword>
<accession>A0A368R597</accession>
<organism evidence="7">
    <name type="scientific">Setaria italica</name>
    <name type="common">Foxtail millet</name>
    <name type="synonym">Panicum italicum</name>
    <dbReference type="NCBI Taxonomy" id="4555"/>
    <lineage>
        <taxon>Eukaryota</taxon>
        <taxon>Viridiplantae</taxon>
        <taxon>Streptophyta</taxon>
        <taxon>Embryophyta</taxon>
        <taxon>Tracheophyta</taxon>
        <taxon>Spermatophyta</taxon>
        <taxon>Magnoliopsida</taxon>
        <taxon>Liliopsida</taxon>
        <taxon>Poales</taxon>
        <taxon>Poaceae</taxon>
        <taxon>PACMAD clade</taxon>
        <taxon>Panicoideae</taxon>
        <taxon>Panicodae</taxon>
        <taxon>Paniceae</taxon>
        <taxon>Cenchrinae</taxon>
        <taxon>Setaria</taxon>
    </lineage>
</organism>
<dbReference type="GO" id="GO:1990961">
    <property type="term" value="P:xenobiotic detoxification by transmembrane export across the plasma membrane"/>
    <property type="evidence" value="ECO:0007669"/>
    <property type="project" value="InterPro"/>
</dbReference>